<feature type="compositionally biased region" description="Acidic residues" evidence="1">
    <location>
        <begin position="1063"/>
        <end position="1075"/>
    </location>
</feature>
<keyword evidence="3" id="KW-1185">Reference proteome</keyword>
<evidence type="ECO:0000313" key="2">
    <source>
        <dbReference type="EMBL" id="MFC7016165.1"/>
    </source>
</evidence>
<feature type="compositionally biased region" description="Low complexity" evidence="1">
    <location>
        <begin position="835"/>
        <end position="845"/>
    </location>
</feature>
<feature type="compositionally biased region" description="Low complexity" evidence="1">
    <location>
        <begin position="967"/>
        <end position="978"/>
    </location>
</feature>
<protein>
    <submittedName>
        <fullName evidence="2">Uncharacterized protein</fullName>
    </submittedName>
</protein>
<gene>
    <name evidence="2" type="ORF">ACFQMH_31635</name>
</gene>
<feature type="compositionally biased region" description="Polar residues" evidence="1">
    <location>
        <begin position="407"/>
        <end position="416"/>
    </location>
</feature>
<feature type="region of interest" description="Disordered" evidence="1">
    <location>
        <begin position="966"/>
        <end position="1102"/>
    </location>
</feature>
<organism evidence="2 3">
    <name type="scientific">Streptomyces viridiviolaceus</name>
    <dbReference type="NCBI Taxonomy" id="68282"/>
    <lineage>
        <taxon>Bacteria</taxon>
        <taxon>Bacillati</taxon>
        <taxon>Actinomycetota</taxon>
        <taxon>Actinomycetes</taxon>
        <taxon>Kitasatosporales</taxon>
        <taxon>Streptomycetaceae</taxon>
        <taxon>Streptomyces</taxon>
    </lineage>
</organism>
<feature type="compositionally biased region" description="Low complexity" evidence="1">
    <location>
        <begin position="417"/>
        <end position="432"/>
    </location>
</feature>
<accession>A0ABW2E7M6</accession>
<name>A0ABW2E7M6_9ACTN</name>
<sequence length="1102" mass="105614">MPDYNQGGFHQDDTGIYADPSVQGSTADYDSWDWKQIMAAITGGSNLTPGAGGDTRASAVSDPKTLVKAANDFQYVQEVMAMVAKSLADQSKALAGGDGAPWQGAAADAFMDTMSTFSKQVANNADALNGGSTGSSVGQNLVWSANALLVAQANIHAIDAWYANEAARLGVKPMANGLMPISQKPELVQMMTDDMRAELKKLATNYAQVSQNLSRVQPKPVTPPTRDPSTGNGNDGNTKSSLDPNKFGGTGGGANPPKLNTGGGGGGGANPPKLESLDTNTGSGDGTGTAGTVNPFGGGASAPELDPTGSGTGSGSGISFPEPDPTGTGTGTAGTVNPFSGGASAPELDPTGSGTGSGSGISFPELDPTGTGTGTAGTVNPFSGGASAPELDPTGTSAGINPYAGTLNPTLDSIINPSTATSGSGTGYTPSAMPVTSLAAMPSTGSGTNGSSNTSQVLAQSPEAWTGGAASPEFPGSTSSALPEAGAVGLPGTGGTGLPTELSSAPGTAGVSAMPASDLISSPVLGATPTGSTTGAGVPGMPMMPMAPGAGAGAGVGAGGAERPDAAGLLGGDGVVPWAGGGSAGSVDDFEPVAGVAAGGVGLTGPEAFAPGEGVSAGGSGVSVPGGSTVPSGVVSGEAAGVGVPGMPMMPMAPGAGAGAGVGAGGAERPDAAGLLGGDGVVPWAGGGSAGSVDDFEPVAGAQAGGAGLSGPEAFAPGESVSPGGSAASAPSGATLPSTAASGDAAGVGVPGMPMMPMSPGMGAGTGAGSGGAERPDSAGLLGGEGAVPWTQEWTPDAEEGVPVAGAPSGGSGLTEPDAALPAEGAHTAGQPSTPLVAPPVLLAPMTGTPAAPGRRSGERPDATGASALLGASGSAWATPAARGAEPEAATLRREPASQGPEAEATGDTGGEAHGMSTAGAAPVVAHLPDDRVAMVNQDEEPEDVSAWNAAGAGFAPLLLSLGGRGTAADTAEGTATTRYTVSDPSVWDGGEGDAAQRAEQATGSPTADALGTGDTGFTTWRPAQRPPRTPEIFPGVAEEIRCGAGDDNPDDSDPAASRHDDPEEASGEDEDEDTEAKALDLLRQDVSAWGPRPGATPDSLG</sequence>
<feature type="compositionally biased region" description="Gly residues" evidence="1">
    <location>
        <begin position="762"/>
        <end position="772"/>
    </location>
</feature>
<dbReference type="Proteomes" id="UP001596409">
    <property type="component" value="Unassembled WGS sequence"/>
</dbReference>
<feature type="compositionally biased region" description="Polar residues" evidence="1">
    <location>
        <begin position="227"/>
        <end position="243"/>
    </location>
</feature>
<dbReference type="Gene3D" id="1.10.287.1060">
    <property type="entry name" value="ESAT-6-like"/>
    <property type="match status" value="1"/>
</dbReference>
<feature type="region of interest" description="Disordered" evidence="1">
    <location>
        <begin position="686"/>
        <end position="917"/>
    </location>
</feature>
<feature type="compositionally biased region" description="Low complexity" evidence="1">
    <location>
        <begin position="443"/>
        <end position="455"/>
    </location>
</feature>
<feature type="region of interest" description="Disordered" evidence="1">
    <location>
        <begin position="1"/>
        <end position="21"/>
    </location>
</feature>
<evidence type="ECO:0000313" key="3">
    <source>
        <dbReference type="Proteomes" id="UP001596409"/>
    </source>
</evidence>
<dbReference type="EMBL" id="JBHSYM010000075">
    <property type="protein sequence ID" value="MFC7016165.1"/>
    <property type="molecule type" value="Genomic_DNA"/>
</dbReference>
<evidence type="ECO:0000256" key="1">
    <source>
        <dbReference type="SAM" id="MobiDB-lite"/>
    </source>
</evidence>
<reference evidence="3" key="1">
    <citation type="journal article" date="2019" name="Int. J. Syst. Evol. Microbiol.">
        <title>The Global Catalogue of Microorganisms (GCM) 10K type strain sequencing project: providing services to taxonomists for standard genome sequencing and annotation.</title>
        <authorList>
            <consortium name="The Broad Institute Genomics Platform"/>
            <consortium name="The Broad Institute Genome Sequencing Center for Infectious Disease"/>
            <person name="Wu L."/>
            <person name="Ma J."/>
        </authorList>
    </citation>
    <scope>NUCLEOTIDE SEQUENCE [LARGE SCALE GENOMIC DNA]</scope>
    <source>
        <strain evidence="3">JCM 4855</strain>
    </source>
</reference>
<comment type="caution">
    <text evidence="2">The sequence shown here is derived from an EMBL/GenBank/DDBJ whole genome shotgun (WGS) entry which is preliminary data.</text>
</comment>
<proteinExistence type="predicted"/>
<feature type="region of interest" description="Disordered" evidence="1">
    <location>
        <begin position="210"/>
        <end position="510"/>
    </location>
</feature>
<dbReference type="RefSeq" id="WP_189879025.1">
    <property type="nucleotide sequence ID" value="NZ_BMWA01000031.1"/>
</dbReference>
<feature type="compositionally biased region" description="Low complexity" evidence="1">
    <location>
        <begin position="863"/>
        <end position="879"/>
    </location>
</feature>
<feature type="compositionally biased region" description="Low complexity" evidence="1">
    <location>
        <begin position="716"/>
        <end position="761"/>
    </location>
</feature>